<dbReference type="InterPro" id="IPR011993">
    <property type="entry name" value="PH-like_dom_sf"/>
</dbReference>
<dbReference type="InterPro" id="IPR000156">
    <property type="entry name" value="Ran_bind_dom"/>
</dbReference>
<protein>
    <submittedName>
        <fullName evidence="3">Uncharacterized protein LOC108614352</fullName>
    </submittedName>
</protein>
<dbReference type="PROSITE" id="PS50196">
    <property type="entry name" value="RANBD1"/>
    <property type="match status" value="1"/>
</dbReference>
<dbReference type="RefSeq" id="XP_017863936.1">
    <property type="nucleotide sequence ID" value="XM_018008447.1"/>
</dbReference>
<dbReference type="Proteomes" id="UP000694904">
    <property type="component" value="Chromosome 4"/>
</dbReference>
<dbReference type="Pfam" id="PF00638">
    <property type="entry name" value="Ran_BP1"/>
    <property type="match status" value="1"/>
</dbReference>
<feature type="domain" description="RanBD1" evidence="1">
    <location>
        <begin position="345"/>
        <end position="458"/>
    </location>
</feature>
<dbReference type="Gene3D" id="2.30.29.30">
    <property type="entry name" value="Pleckstrin-homology domain (PH domain)/Phosphotyrosine-binding domain (PTB)"/>
    <property type="match status" value="1"/>
</dbReference>
<sequence length="463" mass="52226">MLEGSKHSTRCISAQGPYSFDFKTKDPLKSLGAIPYLKPVSSSELAGDLEKCLELISSPAGEEFEVDLSLPVNRLSTIASNYNLQIFPENMDYSKLLSFESDSRQDSSELPMETRNLATGEQKDNDIYFIADMDPGYAELEKVIAADNVEIQPVLPPKPGLLKEIFRNRLLPTQSMENFFVAANRMRLTPPSEGTMKCRLLTADDIKDIFEEKQLKLPTAPTKSVSGINFSAKKKSPLNWQKLHEFSMCTSDEKLNFCQPSQNLELFGFRMDKTKEIDSSQVKDSNKLTCSNNNHAEASSVDLESIENEESEGILKKCKEESTIETSDESLNDKALEICDPAVIKETGVQIFRKPTKLFAFEKQKQWKKKGEGQIEIWRMPDSGKCYLLLWDKRSEELLVHMPVDGKWNVNYLTKSTNSCHWLYDNFANCPQGIRQPLACSFTESDVASQFVTIVANCLGKPL</sequence>
<evidence type="ECO:0000259" key="1">
    <source>
        <dbReference type="PROSITE" id="PS50196"/>
    </source>
</evidence>
<proteinExistence type="predicted"/>
<name>A0ABM1P9Q0_DROAR</name>
<keyword evidence="2" id="KW-1185">Reference proteome</keyword>
<accession>A0ABM1P9Q0</accession>
<evidence type="ECO:0000313" key="2">
    <source>
        <dbReference type="Proteomes" id="UP000694904"/>
    </source>
</evidence>
<reference evidence="2" key="2">
    <citation type="journal article" date="2016" name="G3 (Bethesda)">
        <title>Genome Evolution in Three Species of Cactophilic Drosophila.</title>
        <authorList>
            <person name="Sanchez-Flores A."/>
            <person name="Penazola F."/>
            <person name="Carpinteyro-Ponce J."/>
            <person name="Nazario-Yepiz N."/>
            <person name="Abreu-Goodger C."/>
            <person name="Machado C.A."/>
            <person name="Markow T.A."/>
        </authorList>
    </citation>
    <scope>NUCLEOTIDE SEQUENCE [LARGE SCALE GENOMIC DNA]</scope>
</reference>
<gene>
    <name evidence="3" type="primary">LOC108614352</name>
</gene>
<dbReference type="GeneID" id="108614352"/>
<evidence type="ECO:0000313" key="3">
    <source>
        <dbReference type="RefSeq" id="XP_017863936.1"/>
    </source>
</evidence>
<organism evidence="2 3">
    <name type="scientific">Drosophila arizonae</name>
    <name type="common">Fruit fly</name>
    <dbReference type="NCBI Taxonomy" id="7263"/>
    <lineage>
        <taxon>Eukaryota</taxon>
        <taxon>Metazoa</taxon>
        <taxon>Ecdysozoa</taxon>
        <taxon>Arthropoda</taxon>
        <taxon>Hexapoda</taxon>
        <taxon>Insecta</taxon>
        <taxon>Pterygota</taxon>
        <taxon>Neoptera</taxon>
        <taxon>Endopterygota</taxon>
        <taxon>Diptera</taxon>
        <taxon>Brachycera</taxon>
        <taxon>Muscomorpha</taxon>
        <taxon>Ephydroidea</taxon>
        <taxon>Drosophilidae</taxon>
        <taxon>Drosophila</taxon>
    </lineage>
</organism>
<dbReference type="SUPFAM" id="SSF50729">
    <property type="entry name" value="PH domain-like"/>
    <property type="match status" value="1"/>
</dbReference>
<reference evidence="3" key="3">
    <citation type="submission" date="2025-08" db="UniProtKB">
        <authorList>
            <consortium name="RefSeq"/>
        </authorList>
    </citation>
    <scope>IDENTIFICATION</scope>
    <source>
        <tissue evidence="3">Whole organism</tissue>
    </source>
</reference>
<reference evidence="2" key="1">
    <citation type="journal article" date="1997" name="Nucleic Acids Res.">
        <title>tRNAscan-SE: a program for improved detection of transfer RNA genes in genomic sequence.</title>
        <authorList>
            <person name="Lowe T.M."/>
            <person name="Eddy S.R."/>
        </authorList>
    </citation>
    <scope>NUCLEOTIDE SEQUENCE [LARGE SCALE GENOMIC DNA]</scope>
</reference>